<organism evidence="3 4">
    <name type="scientific">Deinococcus ficus</name>
    <dbReference type="NCBI Taxonomy" id="317577"/>
    <lineage>
        <taxon>Bacteria</taxon>
        <taxon>Thermotogati</taxon>
        <taxon>Deinococcota</taxon>
        <taxon>Deinococci</taxon>
        <taxon>Deinococcales</taxon>
        <taxon>Deinococcaceae</taxon>
        <taxon>Deinococcus</taxon>
    </lineage>
</organism>
<dbReference type="STRING" id="317577.GCA_000419625_00083"/>
<evidence type="ECO:0000259" key="2">
    <source>
        <dbReference type="PROSITE" id="PS50234"/>
    </source>
</evidence>
<dbReference type="SMART" id="SM00327">
    <property type="entry name" value="VWA"/>
    <property type="match status" value="1"/>
</dbReference>
<dbReference type="AlphaFoldDB" id="A0A221SV59"/>
<sequence>MKNSVLLAPLTLALALVACTGPQAPQPPAGPTPAKASVNGYVVNADQSVNLNVSALDSQDTVLTSGTISDITVTDAALAQGQLGLQAAPAVTASKCGDITSVSGDFRAGILLDASGSMADNDPEKKRAEAAKLFIERLSGTAAAAVTSFSGYDATSPYTELTVHQDFTTDKGALKAAVDEAAVAGGGTPLWEATQELVQFVSTKTGNRVGVVLTDGAANGTDNLAPAIAAAKAAGMRLFMIGLGSPDDLDTADMQQAAQQTGGTYALANDAAALNTAFGGVFNATQGAGCIKLVVQPAPIAGQILSGKVNFKVNGAALSAPFSVQY</sequence>
<dbReference type="PROSITE" id="PS50234">
    <property type="entry name" value="VWFA"/>
    <property type="match status" value="1"/>
</dbReference>
<dbReference type="SUPFAM" id="SSF53300">
    <property type="entry name" value="vWA-like"/>
    <property type="match status" value="1"/>
</dbReference>
<dbReference type="InterPro" id="IPR002035">
    <property type="entry name" value="VWF_A"/>
</dbReference>
<evidence type="ECO:0000313" key="3">
    <source>
        <dbReference type="EMBL" id="ASN80501.1"/>
    </source>
</evidence>
<feature type="chain" id="PRO_5011246412" description="VWFA domain-containing protein" evidence="1">
    <location>
        <begin position="25"/>
        <end position="326"/>
    </location>
</feature>
<evidence type="ECO:0000313" key="4">
    <source>
        <dbReference type="Proteomes" id="UP000259030"/>
    </source>
</evidence>
<accession>A0A221SV59</accession>
<dbReference type="CDD" id="cd00198">
    <property type="entry name" value="vWFA"/>
    <property type="match status" value="1"/>
</dbReference>
<dbReference type="Proteomes" id="UP000259030">
    <property type="component" value="Chromosome"/>
</dbReference>
<dbReference type="EMBL" id="CP021081">
    <property type="protein sequence ID" value="ASN80501.1"/>
    <property type="molecule type" value="Genomic_DNA"/>
</dbReference>
<evidence type="ECO:0000256" key="1">
    <source>
        <dbReference type="SAM" id="SignalP"/>
    </source>
</evidence>
<feature type="domain" description="VWFA" evidence="2">
    <location>
        <begin position="107"/>
        <end position="281"/>
    </location>
</feature>
<feature type="signal peptide" evidence="1">
    <location>
        <begin position="1"/>
        <end position="24"/>
    </location>
</feature>
<dbReference type="InterPro" id="IPR036465">
    <property type="entry name" value="vWFA_dom_sf"/>
</dbReference>
<dbReference type="Gene3D" id="3.40.50.410">
    <property type="entry name" value="von Willebrand factor, type A domain"/>
    <property type="match status" value="1"/>
</dbReference>
<proteinExistence type="predicted"/>
<dbReference type="RefSeq" id="WP_027462413.1">
    <property type="nucleotide sequence ID" value="NZ_CP021081.1"/>
</dbReference>
<name>A0A221SV59_9DEIO</name>
<keyword evidence="4" id="KW-1185">Reference proteome</keyword>
<dbReference type="PROSITE" id="PS51257">
    <property type="entry name" value="PROKAR_LIPOPROTEIN"/>
    <property type="match status" value="1"/>
</dbReference>
<protein>
    <recommendedName>
        <fullName evidence="2">VWFA domain-containing protein</fullName>
    </recommendedName>
</protein>
<reference evidence="3 4" key="1">
    <citation type="submission" date="2017-05" db="EMBL/GenBank/DDBJ databases">
        <title>The complete genome sequence of Deinococcus ficus isolated from the rhizosphere of the Ficus religiosa L. in Taiwan.</title>
        <authorList>
            <person name="Wu K.-M."/>
            <person name="Liao T.-L."/>
            <person name="Liu Y.-M."/>
            <person name="Young C.-C."/>
            <person name="Tsai S.-F."/>
        </authorList>
    </citation>
    <scope>NUCLEOTIDE SEQUENCE [LARGE SCALE GENOMIC DNA]</scope>
    <source>
        <strain evidence="3 4">CC-FR2-10</strain>
    </source>
</reference>
<keyword evidence="1" id="KW-0732">Signal</keyword>
<dbReference type="Pfam" id="PF00092">
    <property type="entry name" value="VWA"/>
    <property type="match status" value="1"/>
</dbReference>
<gene>
    <name evidence="3" type="ORF">DFI_05330</name>
</gene>
<dbReference type="KEGG" id="dfc:DFI_05330"/>